<protein>
    <submittedName>
        <fullName evidence="2">Uncharacterized protein</fullName>
    </submittedName>
</protein>
<organism evidence="2 3">
    <name type="scientific">Clarias magur</name>
    <name type="common">Asian catfish</name>
    <name type="synonym">Macropteronotus magur</name>
    <dbReference type="NCBI Taxonomy" id="1594786"/>
    <lineage>
        <taxon>Eukaryota</taxon>
        <taxon>Metazoa</taxon>
        <taxon>Chordata</taxon>
        <taxon>Craniata</taxon>
        <taxon>Vertebrata</taxon>
        <taxon>Euteleostomi</taxon>
        <taxon>Actinopterygii</taxon>
        <taxon>Neopterygii</taxon>
        <taxon>Teleostei</taxon>
        <taxon>Ostariophysi</taxon>
        <taxon>Siluriformes</taxon>
        <taxon>Clariidae</taxon>
        <taxon>Clarias</taxon>
    </lineage>
</organism>
<keyword evidence="3" id="KW-1185">Reference proteome</keyword>
<dbReference type="AlphaFoldDB" id="A0A8J4X1X4"/>
<feature type="compositionally biased region" description="Basic and acidic residues" evidence="1">
    <location>
        <begin position="14"/>
        <end position="24"/>
    </location>
</feature>
<reference evidence="2" key="1">
    <citation type="submission" date="2020-07" db="EMBL/GenBank/DDBJ databases">
        <title>Clarias magur genome sequencing, assembly and annotation.</title>
        <authorList>
            <person name="Kushwaha B."/>
            <person name="Kumar R."/>
            <person name="Das P."/>
            <person name="Joshi C.G."/>
            <person name="Kumar D."/>
            <person name="Nagpure N.S."/>
            <person name="Pandey M."/>
            <person name="Agarwal S."/>
            <person name="Srivastava S."/>
            <person name="Singh M."/>
            <person name="Sahoo L."/>
            <person name="Jayasankar P."/>
            <person name="Meher P.K."/>
            <person name="Koringa P.G."/>
            <person name="Iquebal M.A."/>
            <person name="Das S.P."/>
            <person name="Bit A."/>
            <person name="Patnaik S."/>
            <person name="Patel N."/>
            <person name="Shah T.M."/>
            <person name="Hinsu A."/>
            <person name="Jena J.K."/>
        </authorList>
    </citation>
    <scope>NUCLEOTIDE SEQUENCE</scope>
    <source>
        <strain evidence="2">CIFAMagur01</strain>
        <tissue evidence="2">Testis</tissue>
    </source>
</reference>
<gene>
    <name evidence="2" type="ORF">DAT39_009770</name>
</gene>
<comment type="caution">
    <text evidence="2">The sequence shown here is derived from an EMBL/GenBank/DDBJ whole genome shotgun (WGS) entry which is preliminary data.</text>
</comment>
<name>A0A8J4X1X4_CLAMG</name>
<evidence type="ECO:0000313" key="3">
    <source>
        <dbReference type="Proteomes" id="UP000727407"/>
    </source>
</evidence>
<accession>A0A8J4X1X4</accession>
<dbReference type="Proteomes" id="UP000727407">
    <property type="component" value="Unassembled WGS sequence"/>
</dbReference>
<evidence type="ECO:0000256" key="1">
    <source>
        <dbReference type="SAM" id="MobiDB-lite"/>
    </source>
</evidence>
<dbReference type="EMBL" id="QNUK01000134">
    <property type="protein sequence ID" value="KAF5900479.1"/>
    <property type="molecule type" value="Genomic_DNA"/>
</dbReference>
<proteinExistence type="predicted"/>
<sequence>MALKQLPSFPSSRSKQEVLPERHKSLQITTQHQDPRKKPLKLLTLRSSNRRHRFCALTCHSARGSSSPWSVSLALL</sequence>
<evidence type="ECO:0000313" key="2">
    <source>
        <dbReference type="EMBL" id="KAF5900479.1"/>
    </source>
</evidence>
<feature type="region of interest" description="Disordered" evidence="1">
    <location>
        <begin position="1"/>
        <end position="37"/>
    </location>
</feature>